<dbReference type="GO" id="GO:0004722">
    <property type="term" value="F:protein serine/threonine phosphatase activity"/>
    <property type="evidence" value="ECO:0007669"/>
    <property type="project" value="InterPro"/>
</dbReference>
<accession>A0A1Q9C8K6</accession>
<name>A0A1Q9C8K6_SYMMI</name>
<feature type="region of interest" description="Disordered" evidence="1">
    <location>
        <begin position="1"/>
        <end position="41"/>
    </location>
</feature>
<sequence length="2651" mass="293032">MADSPVQKRRMTTVGTVPELSEEAVSERRKSFSKQHTAPTAGWQCGQTERFCRLAVPPEALSRMHKMHELLKVMQGEARYKLEDTSEPAMDGMWSGRSWHVFSELPTDHSSREAPYTRRAWQVRPRRGLGLGVSGKSWLKGFGVGAVNMKGVKGFGDRSIGQDSCSISVLPSGWHVYCLFDGHGDAGHWPAARASRTLPYLLEATQACSTMLKQDRVEAALYHAFEKVQMDLVRESIQQDLELQVCGSTAVCVLQHPQHEKIWTAHLGDSRAVLMVPGKGAVLQTADHKPSVETERSRLETLGVEIQRKVHEDGFVEERLFIQGEDFPGLCMTRSLGDLCVKDHGVIAEPEVLCWSTNDYPDAFVLIASDGIWDCFSSDEVSELVLGAIAAGDSLEVATSRVVEHAKERWSQYEEHYCAAGANSRGSQQAPFAKRLSAGRSHRVRRGLASAAGSQWPLKCAMNALLDFAKLADGDTAFAPEFIAEHTQDYRHGSLTPDYLAKSGLELPLPTAPTFTEKHWNETAEFVVEGRRPGSLEEEDTSLFWLRHCLRITEKGNTAPPRPLLIPPTMAVCAEQAEEYMPSMFSQNEAASELLEDLQVSCFKLCWKWLEGGREAELAAEVRDLKLLVADLSARVRKLELEQESFKEFELVSSSAAGSTEPVPQAAEVAYPAPTEQEKILIGVGKWIRDRVQGLGRGLSGREKIPQQSRIYLLFKDFDGKVYNPARLFFRWRDLEPLVKRPTGDSRQDFGTSVYIGLPNQEALVYTGTGETIYEYPVGYLSVEQGGGHSILVDIIFISKVQNRLLVAVPLSAWHRQVSRRKLPPGVLSKAVALGVAGCTSDFRHQASENSTVKVWVGYLKAELEEKVFFESPGEPGRSEKVQFEQDGGGEACLPFAEALVVVADEKFSFCSAVSQESASEERLRKLEDGMALIQASLQQLAKNGPAATSGDSRPKAAAAPKPETRTAQSLRGLDPGVVQSARSAGIPEAHLFQMASLVRKKNPGLGDHPKQTVQEDALGEPVEEEEGEEQDESGFAGGPGGSMEKALIKLTDIVSLLAKQKNKKASLEELLDENGSTGEALSSGSSRKHSAILKALRKALVENPEQIYQSIRANMLEDFHSRVGGPGEAEGSGTFRGWLEHRSRIPNIQSSVRVAWSVGGALDALESGQVSECKARLALLIAQLDQVAYDHGQWLIAHEAGLEATSPPFSAFSRHLLPAANESQFTRLLDARWVEAFVHKVKEVEEYTDRRNRLVKPKSALNEELVNQPEKPPKTPKGGKGRDAQKGSGGGRLDLPAAGRVDHEPAVHAQQPGASASTVEASSWWNSSLRVALKGGTKFSIFLRTLLKVATPASEKEATGKPWPMPVPYPAVWRREAGDHELEDFSFKRAVNMMVASLNWMFLRRPPVAPACIRVGTKLSNMQWRVVRELERLSFSWKRKTVTAVDMGRTASKIEALENAVHFLTSLNTEGSDLIFENDPFTPLPRRGYGKLPSFRDLRPGLRHAFGGDVIGNAGTSGQSVTAKAIVADRIKFRGTPSFDPSPYLDRRGEAIFNRPLDMALTPEDVGVDPPKVKIHASRTERDRLLHLLDAGNRLGFVGGSTALRGYQAGLFAVGKDLTTDRLIFDSRPFNTLERAEDFKGEKYVYASLATLAMGDACAVEIAQTAHVALLVQSGLLHEDNMLAMNMCCPRSPSMIGVVIDDLIALELVAKETFEAGVSCKGGEAIESMLGRYIDAGLTPHEKKTFKDQLLGEYWGASVDGQEGLVKASLSRALPIFAITSAVVAMGVTNLGLLEILVGSWTSVFLFRRRLLSLFSVVYEPLQRGLKRQHIIKLSDELRDELVMIVSLGPLACTDLRCWNSSLIYCSDASDWGIGITKAALPSGFEAEVHRHRLRKPVWTKLLSPLRRLQRLKGVLPPAEELPDGQLLPGHPLWLALAGSLEYTEVFRRKAARDTHINILELRGRSWMLDKGSGILKDFRHLRSFGLKWDLSKVEKTSQGPGVEIRLAFSDAMTLLLDFSEDRFEWNRQLGTLPEVLQQYPGFLDLYSGARGIPKVMVSSAPCWVLCFDNETDSDQDLLDPTVQRVVLGLLRGRDLSYRAAVSLDEVLLVEPATAQLGQRVHTAFLEWVSSNLSSDSAESLLSCPETLGELVRLFGVYMFESMQSLYMYKQLITFLQRERPGLRAHFGGAWQTVSRWEICEPAVHRTPLPYGIFQAMIAVGLVWGWWRWAACTALAFFGMCRPGEVLRAFREDLLLPSDLLGEEINSIFLTIRSPKTRRRGGGRVQHAKVQDPIGSLLCATVFGPLSLRASLYPGSPASYRRRWDAVLRALEIPARLKLTPASLRAGGVVREYRRAADISGLMWRQHLMSFQASSGSFREVEDSCGISFRIPRDTFLFVTWMLMRIFESDGPAMVLDPKGLITIAATGWRHMWDDLRLRHIALDDVTLILFRAHRMDTGHHQVVTSCDERRRLFQDEAACFRRRSKLPRIGGSACENVEQPGILIDMSGAACEEAHAAPVFGGLAALKVKHRLQALHQASAADKIPELPVTAPSQNQSANSMAALVSAARTTLPKFSGAAEEEAEIKALLGEVDKDLLDVLKEVSRALTWLFNDSDTDFDNQLTYKQLKEVWAVAFQEQKQRVANGGYQP</sequence>
<gene>
    <name evidence="3" type="ORF">AK812_SmicGene40510</name>
</gene>
<feature type="domain" description="PPM-type phosphatase" evidence="2">
    <location>
        <begin position="143"/>
        <end position="402"/>
    </location>
</feature>
<dbReference type="SMART" id="SM00332">
    <property type="entry name" value="PP2Cc"/>
    <property type="match status" value="1"/>
</dbReference>
<evidence type="ECO:0000256" key="1">
    <source>
        <dbReference type="SAM" id="MobiDB-lite"/>
    </source>
</evidence>
<dbReference type="Proteomes" id="UP000186817">
    <property type="component" value="Unassembled WGS sequence"/>
</dbReference>
<dbReference type="Pfam" id="PF00481">
    <property type="entry name" value="PP2C"/>
    <property type="match status" value="1"/>
</dbReference>
<dbReference type="PANTHER" id="PTHR47992">
    <property type="entry name" value="PROTEIN PHOSPHATASE"/>
    <property type="match status" value="1"/>
</dbReference>
<feature type="region of interest" description="Disordered" evidence="1">
    <location>
        <begin position="943"/>
        <end position="975"/>
    </location>
</feature>
<reference evidence="3 4" key="1">
    <citation type="submission" date="2016-02" db="EMBL/GenBank/DDBJ databases">
        <title>Genome analysis of coral dinoflagellate symbionts highlights evolutionary adaptations to a symbiotic lifestyle.</title>
        <authorList>
            <person name="Aranda M."/>
            <person name="Li Y."/>
            <person name="Liew Y.J."/>
            <person name="Baumgarten S."/>
            <person name="Simakov O."/>
            <person name="Wilson M."/>
            <person name="Piel J."/>
            <person name="Ashoor H."/>
            <person name="Bougouffa S."/>
            <person name="Bajic V.B."/>
            <person name="Ryu T."/>
            <person name="Ravasi T."/>
            <person name="Bayer T."/>
            <person name="Micklem G."/>
            <person name="Kim H."/>
            <person name="Bhak J."/>
            <person name="Lajeunesse T.C."/>
            <person name="Voolstra C.R."/>
        </authorList>
    </citation>
    <scope>NUCLEOTIDE SEQUENCE [LARGE SCALE GENOMIC DNA]</scope>
    <source>
        <strain evidence="3 4">CCMP2467</strain>
    </source>
</reference>
<dbReference type="PROSITE" id="PS51746">
    <property type="entry name" value="PPM_2"/>
    <property type="match status" value="1"/>
</dbReference>
<dbReference type="OrthoDB" id="428407at2759"/>
<evidence type="ECO:0000313" key="4">
    <source>
        <dbReference type="Proteomes" id="UP000186817"/>
    </source>
</evidence>
<dbReference type="SUPFAM" id="SSF81606">
    <property type="entry name" value="PP2C-like"/>
    <property type="match status" value="1"/>
</dbReference>
<dbReference type="CDD" id="cd00143">
    <property type="entry name" value="PP2Cc"/>
    <property type="match status" value="1"/>
</dbReference>
<dbReference type="EMBL" id="LSRX01001509">
    <property type="protein sequence ID" value="OLP79225.1"/>
    <property type="molecule type" value="Genomic_DNA"/>
</dbReference>
<dbReference type="InterPro" id="IPR015655">
    <property type="entry name" value="PP2C"/>
</dbReference>
<dbReference type="Gene3D" id="3.60.40.10">
    <property type="entry name" value="PPM-type phosphatase domain"/>
    <property type="match status" value="1"/>
</dbReference>
<comment type="caution">
    <text evidence="3">The sequence shown here is derived from an EMBL/GenBank/DDBJ whole genome shotgun (WGS) entry which is preliminary data.</text>
</comment>
<feature type="region of interest" description="Disordered" evidence="1">
    <location>
        <begin position="1001"/>
        <end position="1041"/>
    </location>
</feature>
<dbReference type="InterPro" id="IPR001932">
    <property type="entry name" value="PPM-type_phosphatase-like_dom"/>
</dbReference>
<dbReference type="InterPro" id="IPR036457">
    <property type="entry name" value="PPM-type-like_dom_sf"/>
</dbReference>
<feature type="region of interest" description="Disordered" evidence="1">
    <location>
        <begin position="1259"/>
        <end position="1299"/>
    </location>
</feature>
<evidence type="ECO:0000259" key="2">
    <source>
        <dbReference type="PROSITE" id="PS51746"/>
    </source>
</evidence>
<organism evidence="3 4">
    <name type="scientific">Symbiodinium microadriaticum</name>
    <name type="common">Dinoflagellate</name>
    <name type="synonym">Zooxanthella microadriatica</name>
    <dbReference type="NCBI Taxonomy" id="2951"/>
    <lineage>
        <taxon>Eukaryota</taxon>
        <taxon>Sar</taxon>
        <taxon>Alveolata</taxon>
        <taxon>Dinophyceae</taxon>
        <taxon>Suessiales</taxon>
        <taxon>Symbiodiniaceae</taxon>
        <taxon>Symbiodinium</taxon>
    </lineage>
</organism>
<evidence type="ECO:0000313" key="3">
    <source>
        <dbReference type="EMBL" id="OLP79225.1"/>
    </source>
</evidence>
<feature type="compositionally biased region" description="Acidic residues" evidence="1">
    <location>
        <begin position="1018"/>
        <end position="1033"/>
    </location>
</feature>
<protein>
    <recommendedName>
        <fullName evidence="2">PPM-type phosphatase domain-containing protein</fullName>
    </recommendedName>
</protein>
<proteinExistence type="predicted"/>
<keyword evidence="4" id="KW-1185">Reference proteome</keyword>